<proteinExistence type="predicted"/>
<organism evidence="2 3">
    <name type="scientific">Hymenobacter cellulosilyticus</name>
    <dbReference type="NCBI Taxonomy" id="2932248"/>
    <lineage>
        <taxon>Bacteria</taxon>
        <taxon>Pseudomonadati</taxon>
        <taxon>Bacteroidota</taxon>
        <taxon>Cytophagia</taxon>
        <taxon>Cytophagales</taxon>
        <taxon>Hymenobacteraceae</taxon>
        <taxon>Hymenobacter</taxon>
    </lineage>
</organism>
<evidence type="ECO:0000313" key="3">
    <source>
        <dbReference type="Proteomes" id="UP000831796"/>
    </source>
</evidence>
<protein>
    <submittedName>
        <fullName evidence="2">Uncharacterized protein</fullName>
    </submittedName>
</protein>
<feature type="compositionally biased region" description="Basic and acidic residues" evidence="1">
    <location>
        <begin position="127"/>
        <end position="140"/>
    </location>
</feature>
<keyword evidence="3" id="KW-1185">Reference proteome</keyword>
<dbReference type="Proteomes" id="UP000831796">
    <property type="component" value="Chromosome"/>
</dbReference>
<feature type="compositionally biased region" description="Polar residues" evidence="1">
    <location>
        <begin position="113"/>
        <end position="123"/>
    </location>
</feature>
<dbReference type="EMBL" id="CP095046">
    <property type="protein sequence ID" value="UOQ74840.1"/>
    <property type="molecule type" value="Genomic_DNA"/>
</dbReference>
<accession>A0A8T9QG86</accession>
<feature type="region of interest" description="Disordered" evidence="1">
    <location>
        <begin position="1"/>
        <end position="169"/>
    </location>
</feature>
<evidence type="ECO:0000256" key="1">
    <source>
        <dbReference type="SAM" id="MobiDB-lite"/>
    </source>
</evidence>
<sequence length="169" mass="17903">MQNHPNDGSNDNPDEFSEFRKDKIDNKGPENHQEGAMRAGATAENGQDVPNSPKPNTFATNTPAYGEFGGVSNNTAPAINGQDAYSHPAGNNPGGVAAPNVTESDQRGAAPQNRATGTVLQNLDSDDQARREANKEDDPRYGSGTRNWATNEPANRSTGPEDPNDSALN</sequence>
<dbReference type="KEGG" id="hcu:MUN79_13790"/>
<evidence type="ECO:0000313" key="2">
    <source>
        <dbReference type="EMBL" id="UOQ74840.1"/>
    </source>
</evidence>
<gene>
    <name evidence="2" type="ORF">MUN79_13790</name>
</gene>
<dbReference type="AlphaFoldDB" id="A0A8T9QG86"/>
<feature type="compositionally biased region" description="Polar residues" evidence="1">
    <location>
        <begin position="144"/>
        <end position="158"/>
    </location>
</feature>
<feature type="compositionally biased region" description="Polar residues" evidence="1">
    <location>
        <begin position="44"/>
        <end position="63"/>
    </location>
</feature>
<feature type="compositionally biased region" description="Basic and acidic residues" evidence="1">
    <location>
        <begin position="17"/>
        <end position="35"/>
    </location>
</feature>
<name>A0A8T9QG86_9BACT</name>
<reference evidence="2" key="1">
    <citation type="submission" date="2022-04" db="EMBL/GenBank/DDBJ databases">
        <title>Hymenobacter sp. isolated from the air.</title>
        <authorList>
            <person name="Won M."/>
            <person name="Lee C.-M."/>
            <person name="Woen H.-Y."/>
            <person name="Kwon S.-W."/>
        </authorList>
    </citation>
    <scope>NUCLEOTIDE SEQUENCE</scope>
    <source>
        <strain evidence="2">5116S-3</strain>
    </source>
</reference>
<dbReference type="RefSeq" id="WP_244678176.1">
    <property type="nucleotide sequence ID" value="NZ_CP095046.1"/>
</dbReference>
<feature type="compositionally biased region" description="Polar residues" evidence="1">
    <location>
        <begin position="1"/>
        <end position="11"/>
    </location>
</feature>